<dbReference type="PANTHER" id="PTHR24373">
    <property type="entry name" value="SLIT RELATED LEUCINE-RICH REPEAT NEURONAL PROTEIN"/>
    <property type="match status" value="1"/>
</dbReference>
<name>A0A813QV91_9BILA</name>
<evidence type="ECO:0000256" key="3">
    <source>
        <dbReference type="ARBA" id="ARBA00022737"/>
    </source>
</evidence>
<dbReference type="AlphaFoldDB" id="A0A813QV91"/>
<comment type="caution">
    <text evidence="4">The sequence shown here is derived from an EMBL/GenBank/DDBJ whole genome shotgun (WGS) entry which is preliminary data.</text>
</comment>
<dbReference type="GO" id="GO:0031012">
    <property type="term" value="C:extracellular matrix"/>
    <property type="evidence" value="ECO:0007669"/>
    <property type="project" value="TreeGrafter"/>
</dbReference>
<dbReference type="EMBL" id="CAJNOC010000540">
    <property type="protein sequence ID" value="CAF0774072.1"/>
    <property type="molecule type" value="Genomic_DNA"/>
</dbReference>
<dbReference type="Proteomes" id="UP000663879">
    <property type="component" value="Unassembled WGS sequence"/>
</dbReference>
<gene>
    <name evidence="4" type="ORF">OXX778_LOCUS5107</name>
</gene>
<evidence type="ECO:0000313" key="5">
    <source>
        <dbReference type="Proteomes" id="UP000663879"/>
    </source>
</evidence>
<sequence length="557" mass="65665">MNKLRLKIIDYYDDVKNQIDVECEKILASDKLSNEKKEQYSLQRARFLSEINQVLKFNLENFEKIKWDDEFLKDKNIDSILFRDKFCFHFQGNKTKNGDYKIGLLGKLVITNFFICEDVQKNLSLNNLRSKSCHKLNPKDLVLLSVIDGLLRTYWPGKDEIIDISCKESNRISKLFLSAKKIKKFERDDFDSMRHIMHRENIEKCYLSFDSLKFISKKILNIFEFVNELTLRFNYFFDYDYELFSDFEDLDKLVLNFTDIDLFNLPSDLFVGLENLKELIIENSSISSLGSDTFSNLLNLESLDLENNNIGKLRKSCFKGLDNLKILNLAENPISEFHIEAFIDLKSLTFLNLRNSLGTNIQVEHLNCLKNLEVLNVFKIIRDYGDEIDYKCTNIEDLDLPNLRFLGIDSDVVPKFKYLKLNFIHIAGLKEFDETSLKSQVDLTGVYLELGRGTKMDIIKKEMFKSLEKLSFLAFNFYDLNQNEIDYIQNNLEYYKAFLQCSKPDYKFCFGEDINYLEVSNYEEINDYIQNDLDLGDLTKKYVIDYYDRFIAIDIFD</sequence>
<protein>
    <submittedName>
        <fullName evidence="4">Uncharacterized protein</fullName>
    </submittedName>
</protein>
<dbReference type="SMART" id="SM00369">
    <property type="entry name" value="LRR_TYP"/>
    <property type="match status" value="3"/>
</dbReference>
<keyword evidence="3" id="KW-0677">Repeat</keyword>
<organism evidence="4 5">
    <name type="scientific">Brachionus calyciflorus</name>
    <dbReference type="NCBI Taxonomy" id="104777"/>
    <lineage>
        <taxon>Eukaryota</taxon>
        <taxon>Metazoa</taxon>
        <taxon>Spiralia</taxon>
        <taxon>Gnathifera</taxon>
        <taxon>Rotifera</taxon>
        <taxon>Eurotatoria</taxon>
        <taxon>Monogononta</taxon>
        <taxon>Pseudotrocha</taxon>
        <taxon>Ploima</taxon>
        <taxon>Brachionidae</taxon>
        <taxon>Brachionus</taxon>
    </lineage>
</organism>
<accession>A0A813QV91</accession>
<dbReference type="InterPro" id="IPR050328">
    <property type="entry name" value="Dev_Immune_Receptor"/>
</dbReference>
<dbReference type="PANTHER" id="PTHR24373:SF370">
    <property type="entry name" value="FISH-LIPS, ISOFORM E"/>
    <property type="match status" value="1"/>
</dbReference>
<evidence type="ECO:0000313" key="4">
    <source>
        <dbReference type="EMBL" id="CAF0774072.1"/>
    </source>
</evidence>
<proteinExistence type="predicted"/>
<dbReference type="Pfam" id="PF13855">
    <property type="entry name" value="LRR_8"/>
    <property type="match status" value="1"/>
</dbReference>
<evidence type="ECO:0000256" key="1">
    <source>
        <dbReference type="ARBA" id="ARBA00022614"/>
    </source>
</evidence>
<dbReference type="Gene3D" id="3.80.10.10">
    <property type="entry name" value="Ribonuclease Inhibitor"/>
    <property type="match status" value="1"/>
</dbReference>
<dbReference type="SUPFAM" id="SSF52058">
    <property type="entry name" value="L domain-like"/>
    <property type="match status" value="1"/>
</dbReference>
<dbReference type="InterPro" id="IPR032675">
    <property type="entry name" value="LRR_dom_sf"/>
</dbReference>
<keyword evidence="1" id="KW-0433">Leucine-rich repeat</keyword>
<dbReference type="GO" id="GO:0005615">
    <property type="term" value="C:extracellular space"/>
    <property type="evidence" value="ECO:0007669"/>
    <property type="project" value="TreeGrafter"/>
</dbReference>
<reference evidence="4" key="1">
    <citation type="submission" date="2021-02" db="EMBL/GenBank/DDBJ databases">
        <authorList>
            <person name="Nowell W R."/>
        </authorList>
    </citation>
    <scope>NUCLEOTIDE SEQUENCE</scope>
    <source>
        <strain evidence="4">Ploen Becks lab</strain>
    </source>
</reference>
<evidence type="ECO:0000256" key="2">
    <source>
        <dbReference type="ARBA" id="ARBA00022729"/>
    </source>
</evidence>
<dbReference type="PROSITE" id="PS51450">
    <property type="entry name" value="LRR"/>
    <property type="match status" value="1"/>
</dbReference>
<dbReference type="OrthoDB" id="1394818at2759"/>
<dbReference type="InterPro" id="IPR001611">
    <property type="entry name" value="Leu-rich_rpt"/>
</dbReference>
<keyword evidence="5" id="KW-1185">Reference proteome</keyword>
<dbReference type="InterPro" id="IPR003591">
    <property type="entry name" value="Leu-rich_rpt_typical-subtyp"/>
</dbReference>
<keyword evidence="2" id="KW-0732">Signal</keyword>